<proteinExistence type="predicted"/>
<organism evidence="3 4">
    <name type="scientific">Neolentinus lepideus HHB14362 ss-1</name>
    <dbReference type="NCBI Taxonomy" id="1314782"/>
    <lineage>
        <taxon>Eukaryota</taxon>
        <taxon>Fungi</taxon>
        <taxon>Dikarya</taxon>
        <taxon>Basidiomycota</taxon>
        <taxon>Agaricomycotina</taxon>
        <taxon>Agaricomycetes</taxon>
        <taxon>Gloeophyllales</taxon>
        <taxon>Gloeophyllaceae</taxon>
        <taxon>Neolentinus</taxon>
    </lineage>
</organism>
<keyword evidence="2" id="KW-0732">Signal</keyword>
<evidence type="ECO:0000313" key="4">
    <source>
        <dbReference type="Proteomes" id="UP000076761"/>
    </source>
</evidence>
<keyword evidence="4" id="KW-1185">Reference proteome</keyword>
<sequence>MSITPWAVHVVAYCFAGTTMFVEARNINNIGTCLQERSYSQSPRSWPRGRISRSSSHPVNRWRTEPTQTRRNTLWHRGYISDGSRGMLGTNRNPSIFIRPSVFERGHANLVIVSSLLLCLSALVVR</sequence>
<evidence type="ECO:0000256" key="2">
    <source>
        <dbReference type="SAM" id="SignalP"/>
    </source>
</evidence>
<evidence type="ECO:0000313" key="3">
    <source>
        <dbReference type="EMBL" id="KZT29807.1"/>
    </source>
</evidence>
<gene>
    <name evidence="3" type="ORF">NEOLEDRAFT_476753</name>
</gene>
<reference evidence="3 4" key="1">
    <citation type="journal article" date="2016" name="Mol. Biol. Evol.">
        <title>Comparative Genomics of Early-Diverging Mushroom-Forming Fungi Provides Insights into the Origins of Lignocellulose Decay Capabilities.</title>
        <authorList>
            <person name="Nagy L.G."/>
            <person name="Riley R."/>
            <person name="Tritt A."/>
            <person name="Adam C."/>
            <person name="Daum C."/>
            <person name="Floudas D."/>
            <person name="Sun H."/>
            <person name="Yadav J.S."/>
            <person name="Pangilinan J."/>
            <person name="Larsson K.H."/>
            <person name="Matsuura K."/>
            <person name="Barry K."/>
            <person name="Labutti K."/>
            <person name="Kuo R."/>
            <person name="Ohm R.A."/>
            <person name="Bhattacharya S.S."/>
            <person name="Shirouzu T."/>
            <person name="Yoshinaga Y."/>
            <person name="Martin F.M."/>
            <person name="Grigoriev I.V."/>
            <person name="Hibbett D.S."/>
        </authorList>
    </citation>
    <scope>NUCLEOTIDE SEQUENCE [LARGE SCALE GENOMIC DNA]</scope>
    <source>
        <strain evidence="3 4">HHB14362 ss-1</strain>
    </source>
</reference>
<feature type="chain" id="PRO_5007868087" description="Secreted protein" evidence="2">
    <location>
        <begin position="25"/>
        <end position="126"/>
    </location>
</feature>
<evidence type="ECO:0000256" key="1">
    <source>
        <dbReference type="SAM" id="MobiDB-lite"/>
    </source>
</evidence>
<dbReference type="EMBL" id="KV425553">
    <property type="protein sequence ID" value="KZT29807.1"/>
    <property type="molecule type" value="Genomic_DNA"/>
</dbReference>
<evidence type="ECO:0008006" key="5">
    <source>
        <dbReference type="Google" id="ProtNLM"/>
    </source>
</evidence>
<protein>
    <recommendedName>
        <fullName evidence="5">Secreted protein</fullName>
    </recommendedName>
</protein>
<dbReference type="InParanoid" id="A0A165VKL3"/>
<name>A0A165VKL3_9AGAM</name>
<feature type="signal peptide" evidence="2">
    <location>
        <begin position="1"/>
        <end position="24"/>
    </location>
</feature>
<dbReference type="Proteomes" id="UP000076761">
    <property type="component" value="Unassembled WGS sequence"/>
</dbReference>
<dbReference type="AlphaFoldDB" id="A0A165VKL3"/>
<accession>A0A165VKL3</accession>
<feature type="region of interest" description="Disordered" evidence="1">
    <location>
        <begin position="44"/>
        <end position="66"/>
    </location>
</feature>